<dbReference type="PANTHER" id="PTHR35566">
    <property type="entry name" value="BLR3599 PROTEIN"/>
    <property type="match status" value="1"/>
</dbReference>
<accession>A0A1B8YCY2</accession>
<dbReference type="PATRIC" id="fig|29488.15.peg.4440"/>
<dbReference type="EMBL" id="LOIC01000088">
    <property type="protein sequence ID" value="OCA52986.1"/>
    <property type="molecule type" value="Genomic_DNA"/>
</dbReference>
<organism evidence="1 2">
    <name type="scientific">Photorhabdus namnaonensis</name>
    <dbReference type="NCBI Taxonomy" id="1851568"/>
    <lineage>
        <taxon>Bacteria</taxon>
        <taxon>Pseudomonadati</taxon>
        <taxon>Pseudomonadota</taxon>
        <taxon>Gammaproteobacteria</taxon>
        <taxon>Enterobacterales</taxon>
        <taxon>Morganellaceae</taxon>
        <taxon>Photorhabdus</taxon>
    </lineage>
</organism>
<dbReference type="RefSeq" id="WP_065391900.1">
    <property type="nucleotide sequence ID" value="NZ_CAWMQN010000088.1"/>
</dbReference>
<dbReference type="NCBIfam" id="TIGR03353">
    <property type="entry name" value="VI_chp_4"/>
    <property type="match status" value="1"/>
</dbReference>
<reference evidence="2" key="1">
    <citation type="submission" date="2015-11" db="EMBL/GenBank/DDBJ databases">
        <authorList>
            <person name="Tobias N.J."/>
            <person name="Mishra B."/>
            <person name="Gupta D.K."/>
            <person name="Thines M."/>
            <person name="Stinear T.P."/>
            <person name="Bode H.B."/>
        </authorList>
    </citation>
    <scope>NUCLEOTIDE SEQUENCE [LARGE SCALE GENOMIC DNA]</scope>
    <source>
        <strain evidence="2">PB45.5</strain>
    </source>
</reference>
<dbReference type="PANTHER" id="PTHR35566:SF1">
    <property type="entry name" value="TYPE VI SECRETION SYSTEM BASEPLATE COMPONENT TSSK1"/>
    <property type="match status" value="1"/>
</dbReference>
<name>A0A1B8YCY2_9GAMM</name>
<evidence type="ECO:0000313" key="1">
    <source>
        <dbReference type="EMBL" id="OCA52986.1"/>
    </source>
</evidence>
<keyword evidence="2" id="KW-1185">Reference proteome</keyword>
<dbReference type="InterPro" id="IPR010263">
    <property type="entry name" value="T6SS_TssK"/>
</dbReference>
<comment type="caution">
    <text evidence="1">The sequence shown here is derived from an EMBL/GenBank/DDBJ whole genome shotgun (WGS) entry which is preliminary data.</text>
</comment>
<dbReference type="Pfam" id="PF05936">
    <property type="entry name" value="T6SS_VasE"/>
    <property type="match status" value="1"/>
</dbReference>
<gene>
    <name evidence="1" type="ORF">Phpb_04038</name>
</gene>
<protein>
    <recommendedName>
        <fullName evidence="3">Type VI secretion protein</fullName>
    </recommendedName>
</protein>
<dbReference type="Proteomes" id="UP000092665">
    <property type="component" value="Unassembled WGS sequence"/>
</dbReference>
<proteinExistence type="predicted"/>
<dbReference type="AlphaFoldDB" id="A0A1B8YCY2"/>
<sequence>MFEHKPMYWYSGLYLQPQHFQAHELQQQYWQGRYQLLTQPYAFGVVKLAFNLAALSDEVLSVHHAAFIFPDGCYVDCDVNGVLSARSLRDCWLVRDKPQRIYVGLRMFSHNQSNVTGITDANSVGNITNRWVTWPQEQRMRDAFGEGPEAEVQQLTYNLRFFLHDEIAQATGYTLLPVGQLHCTSDGIALDNRYLPPCLTLYAVPQLGQRIDQLCQELTGRVHQLEELKRPQTLEGEIYTQEKSTLLLTLRTLARYVVQLHHFQEARDVHPLQIFGLLRQLISELSCFTDRCSFLGEWNGQEEVLEKYQHLDLALTFESCERTIADLLNALVLEPNTVIPLQQKSHGYYHAAFNGAGINNEQQRLYLVLRSDSFSQREREIPDDRLIKLAAAEQIDNIINRALPGVRLYYQEVAPHGLPNRTNTRYFRVENRGALWRQVEDSQRVAVHWADAPDDLQIEIVIVRAS</sequence>
<evidence type="ECO:0000313" key="2">
    <source>
        <dbReference type="Proteomes" id="UP000092665"/>
    </source>
</evidence>
<evidence type="ECO:0008006" key="3">
    <source>
        <dbReference type="Google" id="ProtNLM"/>
    </source>
</evidence>